<evidence type="ECO:0000259" key="2">
    <source>
        <dbReference type="PROSITE" id="PS50280"/>
    </source>
</evidence>
<dbReference type="EMBL" id="JANBTW010000011">
    <property type="protein sequence ID" value="KAJ2679497.1"/>
    <property type="molecule type" value="Genomic_DNA"/>
</dbReference>
<dbReference type="SUPFAM" id="SSF82199">
    <property type="entry name" value="SET domain"/>
    <property type="match status" value="1"/>
</dbReference>
<feature type="domain" description="SET" evidence="2">
    <location>
        <begin position="263"/>
        <end position="395"/>
    </location>
</feature>
<reference evidence="3" key="1">
    <citation type="submission" date="2022-07" db="EMBL/GenBank/DDBJ databases">
        <title>Phylogenomic reconstructions and comparative analyses of Kickxellomycotina fungi.</title>
        <authorList>
            <person name="Reynolds N.K."/>
            <person name="Stajich J.E."/>
            <person name="Barry K."/>
            <person name="Grigoriev I.V."/>
            <person name="Crous P."/>
            <person name="Smith M.E."/>
        </authorList>
    </citation>
    <scope>NUCLEOTIDE SEQUENCE</scope>
    <source>
        <strain evidence="3">NRRL 3115</strain>
    </source>
</reference>
<dbReference type="InterPro" id="IPR001214">
    <property type="entry name" value="SET_dom"/>
</dbReference>
<dbReference type="PROSITE" id="PS50280">
    <property type="entry name" value="SET"/>
    <property type="match status" value="1"/>
</dbReference>
<dbReference type="Pfam" id="PF00856">
    <property type="entry name" value="SET"/>
    <property type="match status" value="1"/>
</dbReference>
<feature type="region of interest" description="Disordered" evidence="1">
    <location>
        <begin position="61"/>
        <end position="87"/>
    </location>
</feature>
<dbReference type="Proteomes" id="UP001151518">
    <property type="component" value="Unassembled WGS sequence"/>
</dbReference>
<feature type="compositionally biased region" description="Basic and acidic residues" evidence="1">
    <location>
        <begin position="20"/>
        <end position="29"/>
    </location>
</feature>
<feature type="compositionally biased region" description="Basic residues" evidence="1">
    <location>
        <begin position="64"/>
        <end position="83"/>
    </location>
</feature>
<dbReference type="InterPro" id="IPR046341">
    <property type="entry name" value="SET_dom_sf"/>
</dbReference>
<feature type="compositionally biased region" description="Polar residues" evidence="1">
    <location>
        <begin position="1"/>
        <end position="10"/>
    </location>
</feature>
<evidence type="ECO:0000313" key="4">
    <source>
        <dbReference type="Proteomes" id="UP001151518"/>
    </source>
</evidence>
<protein>
    <recommendedName>
        <fullName evidence="2">SET domain-containing protein</fullName>
    </recommendedName>
</protein>
<organism evidence="3 4">
    <name type="scientific">Coemansia spiralis</name>
    <dbReference type="NCBI Taxonomy" id="417178"/>
    <lineage>
        <taxon>Eukaryota</taxon>
        <taxon>Fungi</taxon>
        <taxon>Fungi incertae sedis</taxon>
        <taxon>Zoopagomycota</taxon>
        <taxon>Kickxellomycotina</taxon>
        <taxon>Kickxellomycetes</taxon>
        <taxon>Kickxellales</taxon>
        <taxon>Kickxellaceae</taxon>
        <taxon>Coemansia</taxon>
    </lineage>
</organism>
<sequence length="524" mass="57804">MPESNSTSFAEQAAETPFQTRDDTSETRRSLRKHQPRYLDNSLTGNEVFDLLDEFIVEETGHGGCRRRKTKSKPRQSSKRRKTQAYADVTASETPAGLNIIDTTSDSQANNGSLEPRTTSATRPRWYNQMYLMFLALRQSPGFTASRSELVRKAVELDQKISSERGLPKAFTGKTPQNSASALLTNNGDRHFTQFRPPGARCYHFRLAYNPGDFESALASYNKWMSVLVEKDWPVCFATEIPGVGEDGQPVLSYDNVPKSWQDIVEVKPSTIANAGNGLFAVHDLPPGIPLGFYFGVPMTEDEFDSLKEKTGMASHYSIMYRKTVLDATDDNGMPYSDPNGRLYCPFHFMNEAREGQHDQQKCNIVFLEGIEVNQIICLTARKIVKGEELFVSYGDEVDRSHWDSSKGIDKADIVTFDDCNVQADGGQKKEHSFQRSGSIRAVASPTKVADNNSVANGENIADSVDGNTASAARPNITSLLQKLQTAAPNTADIDGNKTSSDFTADAACVSSGNLCCEESTQIN</sequence>
<gene>
    <name evidence="3" type="ORF">GGI25_001420</name>
</gene>
<accession>A0A9W8GC57</accession>
<dbReference type="AlphaFoldDB" id="A0A9W8GC57"/>
<dbReference type="Gene3D" id="2.170.270.10">
    <property type="entry name" value="SET domain"/>
    <property type="match status" value="1"/>
</dbReference>
<comment type="caution">
    <text evidence="3">The sequence shown here is derived from an EMBL/GenBank/DDBJ whole genome shotgun (WGS) entry which is preliminary data.</text>
</comment>
<name>A0A9W8GC57_9FUNG</name>
<dbReference type="OrthoDB" id="5560686at2759"/>
<proteinExistence type="predicted"/>
<feature type="region of interest" description="Disordered" evidence="1">
    <location>
        <begin position="101"/>
        <end position="121"/>
    </location>
</feature>
<feature type="region of interest" description="Disordered" evidence="1">
    <location>
        <begin position="1"/>
        <end position="42"/>
    </location>
</feature>
<evidence type="ECO:0000313" key="3">
    <source>
        <dbReference type="EMBL" id="KAJ2679497.1"/>
    </source>
</evidence>
<evidence type="ECO:0000256" key="1">
    <source>
        <dbReference type="SAM" id="MobiDB-lite"/>
    </source>
</evidence>